<dbReference type="AlphaFoldDB" id="A0A7D9HHR9"/>
<proteinExistence type="predicted"/>
<feature type="region of interest" description="Disordered" evidence="1">
    <location>
        <begin position="1"/>
        <end position="29"/>
    </location>
</feature>
<dbReference type="SUPFAM" id="SSF50978">
    <property type="entry name" value="WD40 repeat-like"/>
    <property type="match status" value="1"/>
</dbReference>
<evidence type="ECO:0000256" key="1">
    <source>
        <dbReference type="SAM" id="MobiDB-lite"/>
    </source>
</evidence>
<dbReference type="InterPro" id="IPR015943">
    <property type="entry name" value="WD40/YVTN_repeat-like_dom_sf"/>
</dbReference>
<feature type="compositionally biased region" description="Basic and acidic residues" evidence="1">
    <location>
        <begin position="1"/>
        <end position="13"/>
    </location>
</feature>
<protein>
    <submittedName>
        <fullName evidence="2">WD repeat and SOCS box-containing 1-like</fullName>
    </submittedName>
</protein>
<keyword evidence="3" id="KW-1185">Reference proteome</keyword>
<accession>A0A7D9HHR9</accession>
<dbReference type="EMBL" id="CACRXK020000834">
    <property type="protein sequence ID" value="CAB3985142.1"/>
    <property type="molecule type" value="Genomic_DNA"/>
</dbReference>
<gene>
    <name evidence="2" type="ORF">PACLA_8A060213</name>
</gene>
<dbReference type="InterPro" id="IPR036322">
    <property type="entry name" value="WD40_repeat_dom_sf"/>
</dbReference>
<dbReference type="Gene3D" id="2.130.10.10">
    <property type="entry name" value="YVTN repeat-like/Quinoprotein amine dehydrogenase"/>
    <property type="match status" value="1"/>
</dbReference>
<evidence type="ECO:0000313" key="3">
    <source>
        <dbReference type="Proteomes" id="UP001152795"/>
    </source>
</evidence>
<dbReference type="Proteomes" id="UP001152795">
    <property type="component" value="Unassembled WGS sequence"/>
</dbReference>
<sequence>MADSFRDDLDHNRRPIHLKPSHTRVGGNKMPAGKVILPSFEFQSQAKDLPMKLVYSPSIRCFLVTTEPGVLGFLDIDSKSIVKSVLIERELHYRGRLALSPDNDMIALASESEYHQRTGKILPNRLCICKVSYGKLIFLEPHFSVSPTTAIIYFPDGSKILVVNSHNESKEQSLGRMFEIPKKLSFQNERHAKHREGLEKHRNIKKLEFTDIPLSDHLVMHQNARGKFYEPLEDEDGCRNGFAVALSPDTTRILAGSGYGDLLIFDVNSLKVIQFMSMYAYYCEVVSCQYNPALAHHEFATFDIRARLRVWKVEDLEDDKEQIQCLRRFQFKEEPFGSDQSLSYSPDGALIALTSTSRERTTVICSHSGEILYTLVHKVVAEEPRGHSPACFNLFFGHLCQVAAVYQNNTLCCWKLPIVYSLKTLCLLMLRSHVRYNDVDQLPLTQPLTLRLRYLYV</sequence>
<comment type="caution">
    <text evidence="2">The sequence shown here is derived from an EMBL/GenBank/DDBJ whole genome shotgun (WGS) entry which is preliminary data.</text>
</comment>
<organism evidence="2 3">
    <name type="scientific">Paramuricea clavata</name>
    <name type="common">Red gorgonian</name>
    <name type="synonym">Violescent sea-whip</name>
    <dbReference type="NCBI Taxonomy" id="317549"/>
    <lineage>
        <taxon>Eukaryota</taxon>
        <taxon>Metazoa</taxon>
        <taxon>Cnidaria</taxon>
        <taxon>Anthozoa</taxon>
        <taxon>Octocorallia</taxon>
        <taxon>Malacalcyonacea</taxon>
        <taxon>Plexauridae</taxon>
        <taxon>Paramuricea</taxon>
    </lineage>
</organism>
<reference evidence="2" key="1">
    <citation type="submission" date="2020-04" db="EMBL/GenBank/DDBJ databases">
        <authorList>
            <person name="Alioto T."/>
            <person name="Alioto T."/>
            <person name="Gomez Garrido J."/>
        </authorList>
    </citation>
    <scope>NUCLEOTIDE SEQUENCE</scope>
    <source>
        <strain evidence="2">A484AB</strain>
    </source>
</reference>
<name>A0A7D9HHR9_PARCT</name>
<evidence type="ECO:0000313" key="2">
    <source>
        <dbReference type="EMBL" id="CAB3985142.1"/>
    </source>
</evidence>